<name>A0A447XBD4_ECOLX</name>
<gene>
    <name evidence="1" type="primary">fdrA_2</name>
    <name evidence="1" type="ORF">NCTC9044_03687</name>
</gene>
<organism evidence="1 2">
    <name type="scientific">Escherichia coli</name>
    <dbReference type="NCBI Taxonomy" id="562"/>
    <lineage>
        <taxon>Bacteria</taxon>
        <taxon>Pseudomonadati</taxon>
        <taxon>Pseudomonadota</taxon>
        <taxon>Gammaproteobacteria</taxon>
        <taxon>Enterobacterales</taxon>
        <taxon>Enterobacteriaceae</taxon>
        <taxon>Escherichia</taxon>
    </lineage>
</organism>
<accession>A0A447XBD4</accession>
<dbReference type="Proteomes" id="UP000271797">
    <property type="component" value="Chromosome"/>
</dbReference>
<reference evidence="1 2" key="1">
    <citation type="submission" date="2018-12" db="EMBL/GenBank/DDBJ databases">
        <authorList>
            <consortium name="Pathogen Informatics"/>
        </authorList>
    </citation>
    <scope>NUCLEOTIDE SEQUENCE [LARGE SCALE GENOMIC DNA]</scope>
    <source>
        <strain evidence="1 2">NCTC9044</strain>
    </source>
</reference>
<dbReference type="AlphaFoldDB" id="A0A447XBD4"/>
<dbReference type="EMBL" id="LR134238">
    <property type="protein sequence ID" value="VED12838.1"/>
    <property type="molecule type" value="Genomic_DNA"/>
</dbReference>
<proteinExistence type="predicted"/>
<protein>
    <submittedName>
        <fullName evidence="1">Bacterial FdrA protein</fullName>
    </submittedName>
</protein>
<evidence type="ECO:0000313" key="2">
    <source>
        <dbReference type="Proteomes" id="UP000271797"/>
    </source>
</evidence>
<evidence type="ECO:0000313" key="1">
    <source>
        <dbReference type="EMBL" id="VED12838.1"/>
    </source>
</evidence>
<sequence>MIHAFIKKGCFQDSVSLMIISRKLSESENVDDVSVMMGTPANKALLDTTGFWHDDFNNATPNDICVAIRSEAADAGIAQAIMQQLEEALKQLAQGSGSSQALTQVRRWDSACQKLPRRQSGADFSGWRVCGGAGESGAGSQPQRDDVL</sequence>